<evidence type="ECO:0000259" key="2">
    <source>
        <dbReference type="PROSITE" id="PS50943"/>
    </source>
</evidence>
<dbReference type="CDD" id="cd00093">
    <property type="entry name" value="HTH_XRE"/>
    <property type="match status" value="1"/>
</dbReference>
<evidence type="ECO:0000256" key="1">
    <source>
        <dbReference type="SAM" id="Coils"/>
    </source>
</evidence>
<evidence type="ECO:0000313" key="4">
    <source>
        <dbReference type="Proteomes" id="UP000679725"/>
    </source>
</evidence>
<dbReference type="Proteomes" id="UP000679725">
    <property type="component" value="Unassembled WGS sequence"/>
</dbReference>
<gene>
    <name evidence="3" type="ORF">DYBT9623_02760</name>
</gene>
<dbReference type="Gene3D" id="1.10.260.40">
    <property type="entry name" value="lambda repressor-like DNA-binding domains"/>
    <property type="match status" value="1"/>
</dbReference>
<proteinExistence type="predicted"/>
<dbReference type="SUPFAM" id="SSF47413">
    <property type="entry name" value="lambda repressor-like DNA-binding domains"/>
    <property type="match status" value="1"/>
</dbReference>
<reference evidence="3 4" key="1">
    <citation type="submission" date="2021-04" db="EMBL/GenBank/DDBJ databases">
        <authorList>
            <person name="Rodrigo-Torres L."/>
            <person name="Arahal R. D."/>
            <person name="Lucena T."/>
        </authorList>
    </citation>
    <scope>NUCLEOTIDE SEQUENCE [LARGE SCALE GENOMIC DNA]</scope>
    <source>
        <strain evidence="3 4">CECT 9623</strain>
    </source>
</reference>
<dbReference type="InterPro" id="IPR001387">
    <property type="entry name" value="Cro/C1-type_HTH"/>
</dbReference>
<evidence type="ECO:0000313" key="3">
    <source>
        <dbReference type="EMBL" id="CAG5070020.1"/>
    </source>
</evidence>
<dbReference type="InterPro" id="IPR010982">
    <property type="entry name" value="Lambda_DNA-bd_dom_sf"/>
</dbReference>
<organism evidence="3 4">
    <name type="scientific">Dyadobacter linearis</name>
    <dbReference type="NCBI Taxonomy" id="2823330"/>
    <lineage>
        <taxon>Bacteria</taxon>
        <taxon>Pseudomonadati</taxon>
        <taxon>Bacteroidota</taxon>
        <taxon>Cytophagia</taxon>
        <taxon>Cytophagales</taxon>
        <taxon>Spirosomataceae</taxon>
        <taxon>Dyadobacter</taxon>
    </lineage>
</organism>
<dbReference type="EMBL" id="CAJRAU010000003">
    <property type="protein sequence ID" value="CAG5070020.1"/>
    <property type="molecule type" value="Genomic_DNA"/>
</dbReference>
<dbReference type="PROSITE" id="PS50943">
    <property type="entry name" value="HTH_CROC1"/>
    <property type="match status" value="1"/>
</dbReference>
<sequence length="172" mass="20347">MQLVTYAEMHVTYPKIYRRIYINCLFNQTPLRMTPTTSNPKIHEGRNLKRFREMLGIKQDFLAFELGEEWNQQKISLLEQKEKIDSDILEQVSAILKIPAEAIRNFDEDQAINIISNTFHDQAYLGNPHSTFTVNSITEIRRLHDEKMELYERMLKEKDEMMGRLERLIGGK</sequence>
<keyword evidence="1" id="KW-0175">Coiled coil</keyword>
<comment type="caution">
    <text evidence="3">The sequence shown here is derived from an EMBL/GenBank/DDBJ whole genome shotgun (WGS) entry which is preliminary data.</text>
</comment>
<keyword evidence="4" id="KW-1185">Reference proteome</keyword>
<name>A0ABM8UR79_9BACT</name>
<accession>A0ABM8UR79</accession>
<feature type="domain" description="HTH cro/C1-type" evidence="2">
    <location>
        <begin position="48"/>
        <end position="103"/>
    </location>
</feature>
<protein>
    <recommendedName>
        <fullName evidence="2">HTH cro/C1-type domain-containing protein</fullName>
    </recommendedName>
</protein>
<feature type="coiled-coil region" evidence="1">
    <location>
        <begin position="140"/>
        <end position="168"/>
    </location>
</feature>